<sequence length="69" mass="7820">MEKKDNKDSEDIAGRYYETEDYKRNDQLSSGLATTHEQVSDTYMEGQADAVIEDVVGVDISIPRKGYDE</sequence>
<gene>
    <name evidence="2" type="ORF">DFO73_112203</name>
</gene>
<feature type="region of interest" description="Disordered" evidence="1">
    <location>
        <begin position="1"/>
        <end position="41"/>
    </location>
</feature>
<dbReference type="EMBL" id="QGTW01000012">
    <property type="protein sequence ID" value="PWW25910.1"/>
    <property type="molecule type" value="Genomic_DNA"/>
</dbReference>
<feature type="compositionally biased region" description="Basic and acidic residues" evidence="1">
    <location>
        <begin position="1"/>
        <end position="26"/>
    </location>
</feature>
<dbReference type="InterPro" id="IPR025100">
    <property type="entry name" value="DUF4025"/>
</dbReference>
<name>A0A2V2ZNM4_9BACI</name>
<evidence type="ECO:0000256" key="1">
    <source>
        <dbReference type="SAM" id="MobiDB-lite"/>
    </source>
</evidence>
<feature type="compositionally biased region" description="Polar residues" evidence="1">
    <location>
        <begin position="27"/>
        <end position="41"/>
    </location>
</feature>
<dbReference type="AlphaFoldDB" id="A0A2V2ZNM4"/>
<protein>
    <submittedName>
        <fullName evidence="2">Uncharacterized protein DUF4025</fullName>
    </submittedName>
</protein>
<evidence type="ECO:0000313" key="2">
    <source>
        <dbReference type="EMBL" id="PWW25910.1"/>
    </source>
</evidence>
<reference evidence="2 3" key="1">
    <citation type="submission" date="2018-05" db="EMBL/GenBank/DDBJ databases">
        <title>Freshwater and sediment microbial communities from various areas in North America, analyzing microbe dynamics in response to fracking.</title>
        <authorList>
            <person name="Lamendella R."/>
        </authorList>
    </citation>
    <scope>NUCLEOTIDE SEQUENCE [LARGE SCALE GENOMIC DNA]</scope>
    <source>
        <strain evidence="2 3">15_TX</strain>
    </source>
</reference>
<dbReference type="Pfam" id="PF13217">
    <property type="entry name" value="DUF4025"/>
    <property type="match status" value="1"/>
</dbReference>
<dbReference type="Proteomes" id="UP000247150">
    <property type="component" value="Unassembled WGS sequence"/>
</dbReference>
<organism evidence="2 3">
    <name type="scientific">Cytobacillus oceanisediminis</name>
    <dbReference type="NCBI Taxonomy" id="665099"/>
    <lineage>
        <taxon>Bacteria</taxon>
        <taxon>Bacillati</taxon>
        <taxon>Bacillota</taxon>
        <taxon>Bacilli</taxon>
        <taxon>Bacillales</taxon>
        <taxon>Bacillaceae</taxon>
        <taxon>Cytobacillus</taxon>
    </lineage>
</organism>
<comment type="caution">
    <text evidence="2">The sequence shown here is derived from an EMBL/GenBank/DDBJ whole genome shotgun (WGS) entry which is preliminary data.</text>
</comment>
<evidence type="ECO:0000313" key="3">
    <source>
        <dbReference type="Proteomes" id="UP000247150"/>
    </source>
</evidence>
<accession>A0A2V2ZNM4</accession>
<dbReference type="OrthoDB" id="2476089at2"/>
<proteinExistence type="predicted"/>